<dbReference type="Proteomes" id="UP000239899">
    <property type="component" value="Unassembled WGS sequence"/>
</dbReference>
<keyword evidence="5" id="KW-1185">Reference proteome</keyword>
<dbReference type="AlphaFoldDB" id="A0A2P6TEL5"/>
<dbReference type="PROSITE" id="PS50181">
    <property type="entry name" value="FBOX"/>
    <property type="match status" value="1"/>
</dbReference>
<dbReference type="InterPro" id="IPR001810">
    <property type="entry name" value="F-box_dom"/>
</dbReference>
<dbReference type="Gene3D" id="1.20.1280.50">
    <property type="match status" value="1"/>
</dbReference>
<dbReference type="SUPFAM" id="SSF81383">
    <property type="entry name" value="F-box domain"/>
    <property type="match status" value="1"/>
</dbReference>
<reference evidence="4 5" key="1">
    <citation type="journal article" date="2018" name="Plant J.">
        <title>Genome sequences of Chlorella sorokiniana UTEX 1602 and Micractinium conductrix SAG 241.80: implications to maltose excretion by a green alga.</title>
        <authorList>
            <person name="Arriola M.B."/>
            <person name="Velmurugan N."/>
            <person name="Zhang Y."/>
            <person name="Plunkett M.H."/>
            <person name="Hondzo H."/>
            <person name="Barney B.M."/>
        </authorList>
    </citation>
    <scope>NUCLEOTIDE SEQUENCE [LARGE SCALE GENOMIC DNA]</scope>
    <source>
        <strain evidence="5">UTEX 1602</strain>
    </source>
</reference>
<evidence type="ECO:0000259" key="3">
    <source>
        <dbReference type="PROSITE" id="PS50181"/>
    </source>
</evidence>
<dbReference type="Gene3D" id="3.80.10.10">
    <property type="entry name" value="Ribonuclease Inhibitor"/>
    <property type="match status" value="1"/>
</dbReference>
<evidence type="ECO:0000256" key="2">
    <source>
        <dbReference type="SAM" id="MobiDB-lite"/>
    </source>
</evidence>
<gene>
    <name evidence="4" type="ORF">C2E21_8462</name>
</gene>
<dbReference type="Pfam" id="PF12937">
    <property type="entry name" value="F-box-like"/>
    <property type="match status" value="1"/>
</dbReference>
<accession>A0A2P6TEL5</accession>
<evidence type="ECO:0000313" key="5">
    <source>
        <dbReference type="Proteomes" id="UP000239899"/>
    </source>
</evidence>
<dbReference type="EMBL" id="LHPG02000020">
    <property type="protein sequence ID" value="PRW21085.1"/>
    <property type="molecule type" value="Genomic_DNA"/>
</dbReference>
<name>A0A2P6TEL5_CHLSO</name>
<protein>
    <submittedName>
        <fullName evidence="4">Leucine-rich receptor-like kinase family</fullName>
    </submittedName>
</protein>
<feature type="domain" description="F-box" evidence="3">
    <location>
        <begin position="6"/>
        <end position="53"/>
    </location>
</feature>
<comment type="caution">
    <text evidence="4">The sequence shown here is derived from an EMBL/GenBank/DDBJ whole genome shotgun (WGS) entry which is preliminary data.</text>
</comment>
<proteinExistence type="predicted"/>
<dbReference type="GO" id="GO:0016301">
    <property type="term" value="F:kinase activity"/>
    <property type="evidence" value="ECO:0007669"/>
    <property type="project" value="UniProtKB-KW"/>
</dbReference>
<organism evidence="4 5">
    <name type="scientific">Chlorella sorokiniana</name>
    <name type="common">Freshwater green alga</name>
    <dbReference type="NCBI Taxonomy" id="3076"/>
    <lineage>
        <taxon>Eukaryota</taxon>
        <taxon>Viridiplantae</taxon>
        <taxon>Chlorophyta</taxon>
        <taxon>core chlorophytes</taxon>
        <taxon>Trebouxiophyceae</taxon>
        <taxon>Chlorellales</taxon>
        <taxon>Chlorellaceae</taxon>
        <taxon>Chlorella clade</taxon>
        <taxon>Chlorella</taxon>
    </lineage>
</organism>
<comment type="subcellular location">
    <subcellularLocation>
        <location evidence="1">Cytoplasm</location>
        <location evidence="1">Cytoskeleton</location>
        <location evidence="1">Cilium axoneme</location>
    </subcellularLocation>
</comment>
<evidence type="ECO:0000256" key="1">
    <source>
        <dbReference type="ARBA" id="ARBA00004430"/>
    </source>
</evidence>
<sequence>MAGRAALRITDLPESVLFRIFDLAGKEQGPSIRRVCKSWSTLCFQAPGLWRSLLLDSRRAAYDSDGRLAAWLAAKRRLLGRLGCLVTDVDAELADEEREIYYEYDYDSDSYWEGEEEEDASSGDHTALPALARLHLEVPCDAGGTAVQPGVAAWLARMSQLRAFSWYSPGTDLSTQLVGSIGSLSGLTTLHLQVASEDGQAAERLPGVLGALAGLTALQDLACDATLLAPELIAAAASMLHLTALLLGGLPEEAPLVQLTTLSKLCTLSLSMAEGVGSVLELPAPALFPTLACFKADTRGQAGQFQVEGMRLTRCIAPLSAAAGGALLRAAPRVETLQLASCFQGQLPEELVTKLGVTKLDLSGNSLTDLPTGAWLADLKALCLASNDFQAIPSALSDATALTEIEQSGNMQLPKDAAAADALLKLPQLHKISTGGAASSKKFRQRLTGRLSDTSSFDLGRRSRGRVMQTARRSTAGKAPHKRR</sequence>
<dbReference type="OrthoDB" id="520072at2759"/>
<evidence type="ECO:0000313" key="4">
    <source>
        <dbReference type="EMBL" id="PRW21085.1"/>
    </source>
</evidence>
<dbReference type="GO" id="GO:0005930">
    <property type="term" value="C:axoneme"/>
    <property type="evidence" value="ECO:0007669"/>
    <property type="project" value="UniProtKB-SubCell"/>
</dbReference>
<dbReference type="SUPFAM" id="SSF52047">
    <property type="entry name" value="RNI-like"/>
    <property type="match status" value="1"/>
</dbReference>
<feature type="region of interest" description="Disordered" evidence="2">
    <location>
        <begin position="454"/>
        <end position="484"/>
    </location>
</feature>
<dbReference type="InterPro" id="IPR036047">
    <property type="entry name" value="F-box-like_dom_sf"/>
</dbReference>
<dbReference type="InterPro" id="IPR032675">
    <property type="entry name" value="LRR_dom_sf"/>
</dbReference>